<dbReference type="InterPro" id="IPR007048">
    <property type="entry name" value="IraD/Gp25-like"/>
</dbReference>
<proteinExistence type="predicted"/>
<organism evidence="2">
    <name type="scientific">Candidatus Kentrum sp. LFY</name>
    <dbReference type="NCBI Taxonomy" id="2126342"/>
    <lineage>
        <taxon>Bacteria</taxon>
        <taxon>Pseudomonadati</taxon>
        <taxon>Pseudomonadota</taxon>
        <taxon>Gammaproteobacteria</taxon>
        <taxon>Candidatus Kentrum</taxon>
    </lineage>
</organism>
<name>A0A450WH03_9GAMM</name>
<sequence length="127" mass="14031">MNAMSTAPPTGYDLSPNDWQPALDKGGVVEGVDDIDQCVRTILLTPKGADPHRPAFGSEIHDYVDWPPDRATPHLVRETVRALRAWEPRISEVDVVISHTMGHVTATIRWVPKGDVAARDTDVRLSQ</sequence>
<dbReference type="Pfam" id="PF04965">
    <property type="entry name" value="GPW_gp25"/>
    <property type="match status" value="1"/>
</dbReference>
<dbReference type="Gene3D" id="3.10.450.40">
    <property type="match status" value="1"/>
</dbReference>
<evidence type="ECO:0000313" key="2">
    <source>
        <dbReference type="EMBL" id="VFK16304.1"/>
    </source>
</evidence>
<gene>
    <name evidence="2" type="ORF">BECKLFY1418C_GA0070996_102240</name>
</gene>
<protein>
    <recommendedName>
        <fullName evidence="1">IraD/Gp25-like domain-containing protein</fullName>
    </recommendedName>
</protein>
<feature type="domain" description="IraD/Gp25-like" evidence="1">
    <location>
        <begin position="30"/>
        <end position="98"/>
    </location>
</feature>
<dbReference type="SUPFAM" id="SSF160719">
    <property type="entry name" value="gpW/gp25-like"/>
    <property type="match status" value="1"/>
</dbReference>
<accession>A0A450WH03</accession>
<dbReference type="EMBL" id="CAADFN010000022">
    <property type="protein sequence ID" value="VFK16304.1"/>
    <property type="molecule type" value="Genomic_DNA"/>
</dbReference>
<evidence type="ECO:0000259" key="1">
    <source>
        <dbReference type="Pfam" id="PF04965"/>
    </source>
</evidence>
<dbReference type="AlphaFoldDB" id="A0A450WH03"/>
<reference evidence="2" key="1">
    <citation type="submission" date="2019-02" db="EMBL/GenBank/DDBJ databases">
        <authorList>
            <person name="Gruber-Vodicka R. H."/>
            <person name="Seah K. B. B."/>
        </authorList>
    </citation>
    <scope>NUCLEOTIDE SEQUENCE</scope>
    <source>
        <strain evidence="2">BECK_BY7</strain>
    </source>
</reference>